<name>A0ABR9V434_9CHRO</name>
<keyword evidence="3" id="KW-1185">Reference proteome</keyword>
<evidence type="ECO:0000313" key="2">
    <source>
        <dbReference type="EMBL" id="MBE9222642.1"/>
    </source>
</evidence>
<organism evidence="2 3">
    <name type="scientific">Cyanobacterium stanieri LEGE 03274</name>
    <dbReference type="NCBI Taxonomy" id="1828756"/>
    <lineage>
        <taxon>Bacteria</taxon>
        <taxon>Bacillati</taxon>
        <taxon>Cyanobacteriota</taxon>
        <taxon>Cyanophyceae</taxon>
        <taxon>Oscillatoriophycideae</taxon>
        <taxon>Chroococcales</taxon>
        <taxon>Geminocystaceae</taxon>
        <taxon>Cyanobacterium</taxon>
    </lineage>
</organism>
<gene>
    <name evidence="2" type="ORF">IQ215_08015</name>
</gene>
<sequence>MSFCPVPVEQQPVNEYQELSQSWFFQWVTLPKTKFFSKLSGVWSLSLLLTAPISSASFPPDEQTFPFLIASALGSGLFVAFVLIRLYLGWKYIGDRLKKTKIVYEESSWYDGQVWEKPLEIYNRDRLIFSYQVEPVLKRLEKSGLLLIALMVSGIILFWLS</sequence>
<keyword evidence="1" id="KW-0812">Transmembrane</keyword>
<feature type="transmembrane region" description="Helical" evidence="1">
    <location>
        <begin position="65"/>
        <end position="88"/>
    </location>
</feature>
<dbReference type="PANTHER" id="PTHR34214">
    <property type="match status" value="1"/>
</dbReference>
<dbReference type="Proteomes" id="UP000654604">
    <property type="component" value="Unassembled WGS sequence"/>
</dbReference>
<evidence type="ECO:0000313" key="3">
    <source>
        <dbReference type="Proteomes" id="UP000654604"/>
    </source>
</evidence>
<dbReference type="Pfam" id="PF06799">
    <property type="entry name" value="CGLD27-like"/>
    <property type="match status" value="1"/>
</dbReference>
<dbReference type="RefSeq" id="WP_193800798.1">
    <property type="nucleotide sequence ID" value="NZ_JADEWC010000015.1"/>
</dbReference>
<keyword evidence="1" id="KW-0472">Membrane</keyword>
<dbReference type="PANTHER" id="PTHR34214:SF3">
    <property type="entry name" value="PROTEIN CONSERVED IN THE GREEN LINEAGE AND DIATOMS 27, CHLOROPLASTIC"/>
    <property type="match status" value="1"/>
</dbReference>
<comment type="caution">
    <text evidence="2">The sequence shown here is derived from an EMBL/GenBank/DDBJ whole genome shotgun (WGS) entry which is preliminary data.</text>
</comment>
<keyword evidence="1" id="KW-1133">Transmembrane helix</keyword>
<evidence type="ECO:0000256" key="1">
    <source>
        <dbReference type="SAM" id="Phobius"/>
    </source>
</evidence>
<dbReference type="EMBL" id="JADEWC010000015">
    <property type="protein sequence ID" value="MBE9222642.1"/>
    <property type="molecule type" value="Genomic_DNA"/>
</dbReference>
<proteinExistence type="predicted"/>
<reference evidence="2 3" key="1">
    <citation type="submission" date="2020-10" db="EMBL/GenBank/DDBJ databases">
        <authorList>
            <person name="Castelo-Branco R."/>
            <person name="Eusebio N."/>
            <person name="Adriana R."/>
            <person name="Vieira A."/>
            <person name="Brugerolle De Fraissinette N."/>
            <person name="Rezende De Castro R."/>
            <person name="Schneider M.P."/>
            <person name="Vasconcelos V."/>
            <person name="Leao P.N."/>
        </authorList>
    </citation>
    <scope>NUCLEOTIDE SEQUENCE [LARGE SCALE GENOMIC DNA]</scope>
    <source>
        <strain evidence="2 3">LEGE 03274</strain>
    </source>
</reference>
<accession>A0ABR9V434</accession>
<protein>
    <submittedName>
        <fullName evidence="2">CGLD27 family protein</fullName>
    </submittedName>
</protein>
<dbReference type="InterPro" id="IPR009631">
    <property type="entry name" value="CGLD27-like"/>
</dbReference>
<feature type="transmembrane region" description="Helical" evidence="1">
    <location>
        <begin position="144"/>
        <end position="160"/>
    </location>
</feature>